<feature type="compositionally biased region" description="Low complexity" evidence="2">
    <location>
        <begin position="1203"/>
        <end position="1217"/>
    </location>
</feature>
<name>A0A087U3B3_STEMI</name>
<dbReference type="EMBL" id="KK117954">
    <property type="protein sequence ID" value="KFM71852.1"/>
    <property type="molecule type" value="Genomic_DNA"/>
</dbReference>
<feature type="non-terminal residue" evidence="3">
    <location>
        <position position="1447"/>
    </location>
</feature>
<protein>
    <submittedName>
        <fullName evidence="3">Round spermatid basic protein 1-like protein</fullName>
    </submittedName>
</protein>
<feature type="region of interest" description="Disordered" evidence="2">
    <location>
        <begin position="1"/>
        <end position="35"/>
    </location>
</feature>
<feature type="region of interest" description="Disordered" evidence="2">
    <location>
        <begin position="1083"/>
        <end position="1143"/>
    </location>
</feature>
<dbReference type="PANTHER" id="PTHR13354:SF11">
    <property type="entry name" value="LYSINE-SPECIFIC DEMETHYLASE 9"/>
    <property type="match status" value="1"/>
</dbReference>
<dbReference type="STRING" id="407821.A0A087U3B3"/>
<dbReference type="OMA" id="VIKTHAL"/>
<feature type="compositionally biased region" description="Low complexity" evidence="2">
    <location>
        <begin position="666"/>
        <end position="676"/>
    </location>
</feature>
<comment type="similarity">
    <text evidence="1">Belongs to the round spermatid basic protein 1 family.</text>
</comment>
<feature type="compositionally biased region" description="Low complexity" evidence="2">
    <location>
        <begin position="150"/>
        <end position="162"/>
    </location>
</feature>
<gene>
    <name evidence="3" type="ORF">X975_13815</name>
</gene>
<evidence type="ECO:0000313" key="3">
    <source>
        <dbReference type="EMBL" id="KFM71852.1"/>
    </source>
</evidence>
<feature type="compositionally biased region" description="Low complexity" evidence="2">
    <location>
        <begin position="176"/>
        <end position="189"/>
    </location>
</feature>
<feature type="compositionally biased region" description="Polar residues" evidence="2">
    <location>
        <begin position="1084"/>
        <end position="1093"/>
    </location>
</feature>
<dbReference type="InterPro" id="IPR026306">
    <property type="entry name" value="RSBN1/Dpy-2/CEP530"/>
</dbReference>
<feature type="region of interest" description="Disordered" evidence="2">
    <location>
        <begin position="1376"/>
        <end position="1420"/>
    </location>
</feature>
<feature type="compositionally biased region" description="Basic and acidic residues" evidence="2">
    <location>
        <begin position="642"/>
        <end position="660"/>
    </location>
</feature>
<feature type="region of interest" description="Disordered" evidence="2">
    <location>
        <begin position="492"/>
        <end position="513"/>
    </location>
</feature>
<organism evidence="3 4">
    <name type="scientific">Stegodyphus mimosarum</name>
    <name type="common">African social velvet spider</name>
    <dbReference type="NCBI Taxonomy" id="407821"/>
    <lineage>
        <taxon>Eukaryota</taxon>
        <taxon>Metazoa</taxon>
        <taxon>Ecdysozoa</taxon>
        <taxon>Arthropoda</taxon>
        <taxon>Chelicerata</taxon>
        <taxon>Arachnida</taxon>
        <taxon>Araneae</taxon>
        <taxon>Araneomorphae</taxon>
        <taxon>Entelegynae</taxon>
        <taxon>Eresoidea</taxon>
        <taxon>Eresidae</taxon>
        <taxon>Stegodyphus</taxon>
    </lineage>
</organism>
<evidence type="ECO:0000313" key="4">
    <source>
        <dbReference type="Proteomes" id="UP000054359"/>
    </source>
</evidence>
<feature type="compositionally biased region" description="Basic residues" evidence="2">
    <location>
        <begin position="101"/>
        <end position="111"/>
    </location>
</feature>
<feature type="region of interest" description="Disordered" evidence="2">
    <location>
        <begin position="62"/>
        <end position="198"/>
    </location>
</feature>
<feature type="compositionally biased region" description="Basic and acidic residues" evidence="2">
    <location>
        <begin position="1094"/>
        <end position="1103"/>
    </location>
</feature>
<dbReference type="GO" id="GO:0005634">
    <property type="term" value="C:nucleus"/>
    <property type="evidence" value="ECO:0007669"/>
    <property type="project" value="InterPro"/>
</dbReference>
<evidence type="ECO:0000256" key="2">
    <source>
        <dbReference type="SAM" id="MobiDB-lite"/>
    </source>
</evidence>
<feature type="compositionally biased region" description="Basic and acidic residues" evidence="2">
    <location>
        <begin position="112"/>
        <end position="125"/>
    </location>
</feature>
<feature type="region of interest" description="Disordered" evidence="2">
    <location>
        <begin position="1288"/>
        <end position="1353"/>
    </location>
</feature>
<feature type="compositionally biased region" description="Basic residues" evidence="2">
    <location>
        <begin position="72"/>
        <end position="92"/>
    </location>
</feature>
<sequence length="1447" mass="162066">MASSKMSVDESEENKCDEKNSDALYSKSDQELKNVSFIKSVVLSPHGHLKKRTEHCFRNLPGLPAAEDLHNKGKSSLKSKKYANEKHHKKPEKNRDNSSVHHTKKKKHKEKEKHDYHSPHKDKNQSKHRNHPKEKNTIGKPFHKHKEHSSFSNKLSSLSNASVDRSTDSVLKPTKNKSLLSKSASSENSTPVLSHHTVPVQNVKLNDKDEKLHQSCNINCSQNGNISFQEVCFSSTFAVDAGSENDVSEDHCESDSAKIDEHPHDSSVHTLTTSVTDTIKRKRDDLSCDQADSISIEYCPKSKRNRTDSSDDNCVAYIKEGDAPLAISENLLPSDPDTQTVSLTTENSNILNTKHLVSERISPIMSPRENSSDHNGHISTFVCTKVADEIFNGEQLTSVNMLVPEIYNDRITADTNCDTSRTTDMKSVDCDLCPKQDSTAVDYSNINPEKSEKESSHSFSSNESPYSVSNSCSSSQISSSYTSQNNCNTSVVITKSNERTDKSESSETHSGIKECNEKLNSSNNCFQNNKKKECESSKHSAKNSKSLSHVLNSRELSAHGTNKHVSLSVSCKTKSSSDKHKLIKSKHDGNSKGKIKKKHKTPSISDKNLGEEKKHNSHVEKKAKSSKDIKQCSKSTHLSNSDVKKDSHKVKIEKDGNEVKTKHKSNSISSSSSSSKSDLCLRCRQKLTSHRNVSIQCKRDRHDKVIEKLGVSQRIPRLPQGLDMKHLKYGKYIRLEIYPNGGAALLHLYWDEICHLHRKELRALAEEFLKETFLEEPYGVARYVMGIVHNAAEYLPDLLEHFAEKYPSLVVKTGGLGRQSDIETTTMARYCDQVHAHYSHGTFRTGPLHQISLVGTVHEEVGGYFPEFLQVLEENPFLHLTMPWGPLSVVHMNPQESNDGPILWVRPGEQLVPTADLSKSPCKRKRSAMNELRKLQYLPRSTEPREMMFEDRTKCHADHVGQGFDRLTTAAVGVLKAVHCGNEYTSNRITKDVVAFHAGDFNELVEKLQLDLHEPPVSQCVQWVEDAKLNQLHRDGIRYARIQLCDNDIYFLPRNIIHQFRTVSAVTSIAWHVRLAQYYIPPSDNVSDANTSQPKEKKSKLDGCEVSSSKKRNNSGTSSKVHVKHEMSKNAERNQVGDFNSKHIKLEPVNEYTKNSTKGTDVESALESSKKCMDVKPVLAGRNDIGSGCMPKKKSQHSSKNGNSLLQKESKSSSLLKENNIKKEATINKQLEESAKINLKLEDGKLQKANKVKCERSSLPVEKKNGAIEIKTSKSSSKYDDRAHIKHLKKEKRKHAEDHKHSPNKCAKIIPLSEVPSSTVNSSPEKSTIPRVKSSSERKSRSRHHFSKEDQQDLESAVVDCVARLVNTVRDQLDALPTKKKNPTEAVRSNRAASNVSKDKNSKGEVSELQAHSPLKGEHKTCIVNEELGSVSEDANDKNIATSLCHQ</sequence>
<dbReference type="PANTHER" id="PTHR13354">
    <property type="entry name" value="ROUND SPERMATID BASIC PROTEIN 1"/>
    <property type="match status" value="1"/>
</dbReference>
<proteinExistence type="inferred from homology"/>
<dbReference type="Proteomes" id="UP000054359">
    <property type="component" value="Unassembled WGS sequence"/>
</dbReference>
<reference evidence="3 4" key="1">
    <citation type="submission" date="2013-11" db="EMBL/GenBank/DDBJ databases">
        <title>Genome sequencing of Stegodyphus mimosarum.</title>
        <authorList>
            <person name="Bechsgaard J."/>
        </authorList>
    </citation>
    <scope>NUCLEOTIDE SEQUENCE [LARGE SCALE GENOMIC DNA]</scope>
</reference>
<feature type="compositionally biased region" description="Polar residues" evidence="2">
    <location>
        <begin position="1315"/>
        <end position="1326"/>
    </location>
</feature>
<feature type="region of interest" description="Disordered" evidence="2">
    <location>
        <begin position="1183"/>
        <end position="1217"/>
    </location>
</feature>
<feature type="region of interest" description="Disordered" evidence="2">
    <location>
        <begin position="1428"/>
        <end position="1447"/>
    </location>
</feature>
<feature type="compositionally biased region" description="Basic and acidic residues" evidence="2">
    <location>
        <begin position="1397"/>
        <end position="1406"/>
    </location>
</feature>
<accession>A0A087U3B3</accession>
<evidence type="ECO:0000256" key="1">
    <source>
        <dbReference type="ARBA" id="ARBA00010560"/>
    </source>
</evidence>
<dbReference type="OrthoDB" id="6020087at2759"/>
<feature type="compositionally biased region" description="Polar residues" evidence="2">
    <location>
        <begin position="632"/>
        <end position="641"/>
    </location>
</feature>
<feature type="region of interest" description="Disordered" evidence="2">
    <location>
        <begin position="554"/>
        <end position="676"/>
    </location>
</feature>
<feature type="compositionally biased region" description="Basic and acidic residues" evidence="2">
    <location>
        <begin position="575"/>
        <end position="591"/>
    </location>
</feature>
<feature type="compositionally biased region" description="Basic and acidic residues" evidence="2">
    <location>
        <begin position="496"/>
        <end position="513"/>
    </location>
</feature>
<keyword evidence="4" id="KW-1185">Reference proteome</keyword>
<feature type="compositionally biased region" description="Basic and acidic residues" evidence="2">
    <location>
        <begin position="608"/>
        <end position="631"/>
    </location>
</feature>
<feature type="compositionally biased region" description="Polar residues" evidence="2">
    <location>
        <begin position="554"/>
        <end position="565"/>
    </location>
</feature>